<dbReference type="PROSITE" id="PS50110">
    <property type="entry name" value="RESPONSE_REGULATORY"/>
    <property type="match status" value="1"/>
</dbReference>
<dbReference type="EMBL" id="QVQT01000003">
    <property type="protein sequence ID" value="RFU17085.1"/>
    <property type="molecule type" value="Genomic_DNA"/>
</dbReference>
<dbReference type="PANTHER" id="PTHR44591">
    <property type="entry name" value="STRESS RESPONSE REGULATOR PROTEIN 1"/>
    <property type="match status" value="1"/>
</dbReference>
<dbReference type="CDD" id="cd00088">
    <property type="entry name" value="HPT"/>
    <property type="match status" value="1"/>
</dbReference>
<proteinExistence type="predicted"/>
<reference evidence="6 7" key="1">
    <citation type="submission" date="2018-08" db="EMBL/GenBank/DDBJ databases">
        <title>Acidipila sp. 4G-K13, an acidobacterium isolated from forest soil.</title>
        <authorList>
            <person name="Gao Z.-H."/>
            <person name="Qiu L.-H."/>
        </authorList>
    </citation>
    <scope>NUCLEOTIDE SEQUENCE [LARGE SCALE GENOMIC DNA]</scope>
    <source>
        <strain evidence="6 7">4G-K13</strain>
    </source>
</reference>
<evidence type="ECO:0000313" key="6">
    <source>
        <dbReference type="EMBL" id="RFU17085.1"/>
    </source>
</evidence>
<dbReference type="OrthoDB" id="119465at2"/>
<dbReference type="PROSITE" id="PS50894">
    <property type="entry name" value="HPT"/>
    <property type="match status" value="1"/>
</dbReference>
<dbReference type="SUPFAM" id="SSF52172">
    <property type="entry name" value="CheY-like"/>
    <property type="match status" value="1"/>
</dbReference>
<dbReference type="InterPro" id="IPR036641">
    <property type="entry name" value="HPT_dom_sf"/>
</dbReference>
<evidence type="ECO:0000313" key="7">
    <source>
        <dbReference type="Proteomes" id="UP000264702"/>
    </source>
</evidence>
<protein>
    <submittedName>
        <fullName evidence="6">Response regulator</fullName>
    </submittedName>
</protein>
<dbReference type="GO" id="GO:0000160">
    <property type="term" value="P:phosphorelay signal transduction system"/>
    <property type="evidence" value="ECO:0007669"/>
    <property type="project" value="InterPro"/>
</dbReference>
<evidence type="ECO:0000259" key="5">
    <source>
        <dbReference type="PROSITE" id="PS50894"/>
    </source>
</evidence>
<feature type="domain" description="HPt" evidence="5">
    <location>
        <begin position="172"/>
        <end position="264"/>
    </location>
</feature>
<dbReference type="GO" id="GO:0004672">
    <property type="term" value="F:protein kinase activity"/>
    <property type="evidence" value="ECO:0007669"/>
    <property type="project" value="UniProtKB-ARBA"/>
</dbReference>
<evidence type="ECO:0000256" key="2">
    <source>
        <dbReference type="PROSITE-ProRule" id="PRU00110"/>
    </source>
</evidence>
<evidence type="ECO:0000256" key="3">
    <source>
        <dbReference type="PROSITE-ProRule" id="PRU00169"/>
    </source>
</evidence>
<organism evidence="6 7">
    <name type="scientific">Paracidobacterium acidisoli</name>
    <dbReference type="NCBI Taxonomy" id="2303751"/>
    <lineage>
        <taxon>Bacteria</taxon>
        <taxon>Pseudomonadati</taxon>
        <taxon>Acidobacteriota</taxon>
        <taxon>Terriglobia</taxon>
        <taxon>Terriglobales</taxon>
        <taxon>Acidobacteriaceae</taxon>
        <taxon>Paracidobacterium</taxon>
    </lineage>
</organism>
<dbReference type="RefSeq" id="WP_117299363.1">
    <property type="nucleotide sequence ID" value="NZ_QVQT02000003.1"/>
</dbReference>
<name>A0A372IQB6_9BACT</name>
<feature type="domain" description="Response regulatory" evidence="4">
    <location>
        <begin position="34"/>
        <end position="146"/>
    </location>
</feature>
<dbReference type="AlphaFoldDB" id="A0A372IQB6"/>
<feature type="modified residue" description="Phosphohistidine" evidence="2">
    <location>
        <position position="211"/>
    </location>
</feature>
<dbReference type="Pfam" id="PF01627">
    <property type="entry name" value="Hpt"/>
    <property type="match status" value="1"/>
</dbReference>
<dbReference type="InterPro" id="IPR008207">
    <property type="entry name" value="Sig_transdc_His_kin_Hpt_dom"/>
</dbReference>
<evidence type="ECO:0000256" key="1">
    <source>
        <dbReference type="ARBA" id="ARBA00022553"/>
    </source>
</evidence>
<gene>
    <name evidence="6" type="ORF">D0Y96_10325</name>
</gene>
<evidence type="ECO:0000259" key="4">
    <source>
        <dbReference type="PROSITE" id="PS50110"/>
    </source>
</evidence>
<keyword evidence="7" id="KW-1185">Reference proteome</keyword>
<dbReference type="InterPro" id="IPR050595">
    <property type="entry name" value="Bact_response_regulator"/>
</dbReference>
<accession>A0A372IQB6</accession>
<keyword evidence="1 3" id="KW-0597">Phosphoprotein</keyword>
<dbReference type="SUPFAM" id="SSF47226">
    <property type="entry name" value="Histidine-containing phosphotransfer domain, HPT domain"/>
    <property type="match status" value="1"/>
</dbReference>
<dbReference type="Pfam" id="PF00072">
    <property type="entry name" value="Response_reg"/>
    <property type="match status" value="1"/>
</dbReference>
<dbReference type="SMART" id="SM00448">
    <property type="entry name" value="REC"/>
    <property type="match status" value="1"/>
</dbReference>
<dbReference type="Gene3D" id="1.20.120.160">
    <property type="entry name" value="HPT domain"/>
    <property type="match status" value="1"/>
</dbReference>
<dbReference type="PANTHER" id="PTHR44591:SF3">
    <property type="entry name" value="RESPONSE REGULATORY DOMAIN-CONTAINING PROTEIN"/>
    <property type="match status" value="1"/>
</dbReference>
<dbReference type="InterPro" id="IPR011006">
    <property type="entry name" value="CheY-like_superfamily"/>
</dbReference>
<comment type="caution">
    <text evidence="6">The sequence shown here is derived from an EMBL/GenBank/DDBJ whole genome shotgun (WGS) entry which is preliminary data.</text>
</comment>
<dbReference type="Proteomes" id="UP000264702">
    <property type="component" value="Unassembled WGS sequence"/>
</dbReference>
<dbReference type="Gene3D" id="3.40.50.2300">
    <property type="match status" value="1"/>
</dbReference>
<sequence length="266" mass="28421">MNVYNDSEQRITVSTTLCRGLYSMNVPEASRVYRILTVDDDPISLAVTVLLLEAEGHQVLQAESGERAIEILGECPVDCRPDVILADLQMPGISGPALAGWLRPSAPGARLIAMSATPPAAVDGYDAVLRKPLSEGWLQHLGSRRAPADAAGCGKSPGVDTRVFSALQRSMPPAALREVCEAFFEDSRKRVTELRTMAEAGDFAAVRRLAHTLKGSASMIGASGMAGIASVIETGEQRTVDDLLQMIEDLTVQSETVESMLLATIN</sequence>
<feature type="modified residue" description="4-aspartylphosphate" evidence="3">
    <location>
        <position position="87"/>
    </location>
</feature>
<dbReference type="CDD" id="cd00156">
    <property type="entry name" value="REC"/>
    <property type="match status" value="1"/>
</dbReference>
<dbReference type="InterPro" id="IPR001789">
    <property type="entry name" value="Sig_transdc_resp-reg_receiver"/>
</dbReference>